<dbReference type="Gene3D" id="3.40.140.10">
    <property type="entry name" value="Cytidine Deaminase, domain 2"/>
    <property type="match status" value="1"/>
</dbReference>
<evidence type="ECO:0000256" key="3">
    <source>
        <dbReference type="ARBA" id="ARBA00022917"/>
    </source>
</evidence>
<dbReference type="HAMAP" id="MF_03007">
    <property type="entry name" value="eIF3h"/>
    <property type="match status" value="1"/>
</dbReference>
<organism evidence="6 7">
    <name type="scientific">Achaetomium macrosporum</name>
    <dbReference type="NCBI Taxonomy" id="79813"/>
    <lineage>
        <taxon>Eukaryota</taxon>
        <taxon>Fungi</taxon>
        <taxon>Dikarya</taxon>
        <taxon>Ascomycota</taxon>
        <taxon>Pezizomycotina</taxon>
        <taxon>Sordariomycetes</taxon>
        <taxon>Sordariomycetidae</taxon>
        <taxon>Sordariales</taxon>
        <taxon>Chaetomiaceae</taxon>
        <taxon>Achaetomium</taxon>
    </lineage>
</organism>
<dbReference type="CDD" id="cd08065">
    <property type="entry name" value="MPN_eIF3h"/>
    <property type="match status" value="1"/>
</dbReference>
<dbReference type="Proteomes" id="UP001303760">
    <property type="component" value="Unassembled WGS sequence"/>
</dbReference>
<reference evidence="6" key="1">
    <citation type="journal article" date="2023" name="Mol. Phylogenet. Evol.">
        <title>Genome-scale phylogeny and comparative genomics of the fungal order Sordariales.</title>
        <authorList>
            <person name="Hensen N."/>
            <person name="Bonometti L."/>
            <person name="Westerberg I."/>
            <person name="Brannstrom I.O."/>
            <person name="Guillou S."/>
            <person name="Cros-Aarteil S."/>
            <person name="Calhoun S."/>
            <person name="Haridas S."/>
            <person name="Kuo A."/>
            <person name="Mondo S."/>
            <person name="Pangilinan J."/>
            <person name="Riley R."/>
            <person name="LaButti K."/>
            <person name="Andreopoulos B."/>
            <person name="Lipzen A."/>
            <person name="Chen C."/>
            <person name="Yan M."/>
            <person name="Daum C."/>
            <person name="Ng V."/>
            <person name="Clum A."/>
            <person name="Steindorff A."/>
            <person name="Ohm R.A."/>
            <person name="Martin F."/>
            <person name="Silar P."/>
            <person name="Natvig D.O."/>
            <person name="Lalanne C."/>
            <person name="Gautier V."/>
            <person name="Ament-Velasquez S.L."/>
            <person name="Kruys A."/>
            <person name="Hutchinson M.I."/>
            <person name="Powell A.J."/>
            <person name="Barry K."/>
            <person name="Miller A.N."/>
            <person name="Grigoriev I.V."/>
            <person name="Debuchy R."/>
            <person name="Gladieux P."/>
            <person name="Hiltunen Thoren M."/>
            <person name="Johannesson H."/>
        </authorList>
    </citation>
    <scope>NUCLEOTIDE SEQUENCE</scope>
    <source>
        <strain evidence="6">CBS 532.94</strain>
    </source>
</reference>
<dbReference type="GO" id="GO:0005852">
    <property type="term" value="C:eukaryotic translation initiation factor 3 complex"/>
    <property type="evidence" value="ECO:0007669"/>
    <property type="project" value="UniProtKB-UniRule"/>
</dbReference>
<dbReference type="PANTHER" id="PTHR36986:SF1">
    <property type="entry name" value="UPF0643 PROTEIN PB2B2.08"/>
    <property type="match status" value="1"/>
</dbReference>
<dbReference type="InterPro" id="IPR045810">
    <property type="entry name" value="eIF3h_C"/>
</dbReference>
<reference evidence="6" key="2">
    <citation type="submission" date="2023-05" db="EMBL/GenBank/DDBJ databases">
        <authorList>
            <consortium name="Lawrence Berkeley National Laboratory"/>
            <person name="Steindorff A."/>
            <person name="Hensen N."/>
            <person name="Bonometti L."/>
            <person name="Westerberg I."/>
            <person name="Brannstrom I.O."/>
            <person name="Guillou S."/>
            <person name="Cros-Aarteil S."/>
            <person name="Calhoun S."/>
            <person name="Haridas S."/>
            <person name="Kuo A."/>
            <person name="Mondo S."/>
            <person name="Pangilinan J."/>
            <person name="Riley R."/>
            <person name="Labutti K."/>
            <person name="Andreopoulos B."/>
            <person name="Lipzen A."/>
            <person name="Chen C."/>
            <person name="Yanf M."/>
            <person name="Daum C."/>
            <person name="Ng V."/>
            <person name="Clum A."/>
            <person name="Ohm R."/>
            <person name="Martin F."/>
            <person name="Silar P."/>
            <person name="Natvig D."/>
            <person name="Lalanne C."/>
            <person name="Gautier V."/>
            <person name="Ament-Velasquez S.L."/>
            <person name="Kruys A."/>
            <person name="Hutchinson M.I."/>
            <person name="Powell A.J."/>
            <person name="Barry K."/>
            <person name="Miller A.N."/>
            <person name="Grigoriev I.V."/>
            <person name="Debuchy R."/>
            <person name="Gladieux P."/>
            <person name="Thoren M.H."/>
            <person name="Johannesson H."/>
        </authorList>
    </citation>
    <scope>NUCLEOTIDE SEQUENCE</scope>
    <source>
        <strain evidence="6">CBS 532.94</strain>
    </source>
</reference>
<dbReference type="GO" id="GO:0008237">
    <property type="term" value="F:metallopeptidase activity"/>
    <property type="evidence" value="ECO:0007669"/>
    <property type="project" value="InterPro"/>
</dbReference>
<dbReference type="PANTHER" id="PTHR36986">
    <property type="entry name" value="UPF0643 PROTEIN PB2B2.08"/>
    <property type="match status" value="1"/>
</dbReference>
<evidence type="ECO:0000313" key="6">
    <source>
        <dbReference type="EMBL" id="KAK4235037.1"/>
    </source>
</evidence>
<keyword evidence="3 4" id="KW-0648">Protein biosynthesis</keyword>
<dbReference type="InterPro" id="IPR037518">
    <property type="entry name" value="MPN"/>
</dbReference>
<dbReference type="GO" id="GO:0003743">
    <property type="term" value="F:translation initiation factor activity"/>
    <property type="evidence" value="ECO:0007669"/>
    <property type="project" value="UniProtKB-UniRule"/>
</dbReference>
<feature type="domain" description="MPN" evidence="5">
    <location>
        <begin position="250"/>
        <end position="398"/>
    </location>
</feature>
<evidence type="ECO:0000256" key="1">
    <source>
        <dbReference type="ARBA" id="ARBA00022490"/>
    </source>
</evidence>
<comment type="function">
    <text evidence="4">Component of the eukaryotic translation initiation factor 3 (eIF-3) complex, which is involved in protein synthesis of a specialized repertoire of mRNAs and, together with other initiation factors, stimulates binding of mRNA and methionyl-tRNAi to the 40S ribosome. The eIF-3 complex specifically targets and initiates translation of a subset of mRNAs involved in cell proliferation.</text>
</comment>
<evidence type="ECO:0000313" key="7">
    <source>
        <dbReference type="Proteomes" id="UP001303760"/>
    </source>
</evidence>
<accession>A0AAN7H8E1</accession>
<name>A0AAN7H8E1_9PEZI</name>
<comment type="similarity">
    <text evidence="4">Belongs to the eIF-3 subunit H family.</text>
</comment>
<keyword evidence="1 4" id="KW-0963">Cytoplasm</keyword>
<evidence type="ECO:0000259" key="5">
    <source>
        <dbReference type="PROSITE" id="PS50249"/>
    </source>
</evidence>
<dbReference type="GO" id="GO:0001732">
    <property type="term" value="P:formation of cytoplasmic translation initiation complex"/>
    <property type="evidence" value="ECO:0007669"/>
    <property type="project" value="UniProtKB-UniRule"/>
</dbReference>
<dbReference type="AlphaFoldDB" id="A0AAN7H8E1"/>
<evidence type="ECO:0000256" key="2">
    <source>
        <dbReference type="ARBA" id="ARBA00022540"/>
    </source>
</evidence>
<keyword evidence="7" id="KW-1185">Reference proteome</keyword>
<sequence>MAVQPLQVCSATNEVSGAKECRERYLVVSPYPEQDHLLDLHSLDVENQLLALSLTKMKCLREDYATAPYVETFNWDEIIATLRTLTREINHTWKATSFFVVAFRSRIPPTTVYEELGALDKAAHAEATASGGFLKYWFGTPDFDGRNLATCIWRSHEDARKGGTGPAHRKAAGAARTLYSSWKIDRLKLTIEDNVRGWAITDWDDERATAPHQPHLLAFLPQLSAQKDEFRIRLLDIMIDAQKDAPFKSAQVESLVVMKIVKHCSSSFPTTATGSLVGMDNNGFLEITNAFPFPTIDVSTADGHQTDASSLAAAAPRAKANIAYQNEMIRHLKEVNVDANNVGWYTSATMGNFINLSFIENQYHYQRDNDKTVALVHDVSRSSQGTLSLRAFRLSPEFMAAYKEAKFTTESLQKSKLSFKDILVEVPVIVHNSHLLTSFLHQVPAPPEKPEIPLPASIDDIRRDPVKLPAHPSFDALEVSIDPFLEKTCDLLLDSIEAHYTDLNNHQYYQRQLTREQFKISQWQAKRKAENAARLAAKQQPLPEDEWQRLFKLPQEPSRLEGMLNARQVEQYSKQVDGFTATITSKMFAVRGNLLPE</sequence>
<dbReference type="Pfam" id="PF01398">
    <property type="entry name" value="JAB"/>
    <property type="match status" value="1"/>
</dbReference>
<dbReference type="SMART" id="SM00232">
    <property type="entry name" value="JAB_MPN"/>
    <property type="match status" value="1"/>
</dbReference>
<evidence type="ECO:0000256" key="4">
    <source>
        <dbReference type="HAMAP-Rule" id="MF_03007"/>
    </source>
</evidence>
<keyword evidence="2 4" id="KW-0396">Initiation factor</keyword>
<dbReference type="InterPro" id="IPR000555">
    <property type="entry name" value="JAMM/MPN+_dom"/>
</dbReference>
<protein>
    <recommendedName>
        <fullName evidence="4">Eukaryotic translation initiation factor 3 subunit H</fullName>
        <shortName evidence="4">eIF3h</shortName>
    </recommendedName>
</protein>
<dbReference type="InterPro" id="IPR011008">
    <property type="entry name" value="Dimeric_a/b-barrel"/>
</dbReference>
<dbReference type="Pfam" id="PF19445">
    <property type="entry name" value="eIF3h_C"/>
    <property type="match status" value="2"/>
</dbReference>
<dbReference type="GO" id="GO:0033290">
    <property type="term" value="C:eukaryotic 48S preinitiation complex"/>
    <property type="evidence" value="ECO:0007669"/>
    <property type="project" value="UniProtKB-UniRule"/>
</dbReference>
<dbReference type="EMBL" id="MU860304">
    <property type="protein sequence ID" value="KAK4235037.1"/>
    <property type="molecule type" value="Genomic_DNA"/>
</dbReference>
<gene>
    <name evidence="6" type="ORF">C8A03DRAFT_46749</name>
</gene>
<dbReference type="GO" id="GO:0016282">
    <property type="term" value="C:eukaryotic 43S preinitiation complex"/>
    <property type="evidence" value="ECO:0007669"/>
    <property type="project" value="UniProtKB-UniRule"/>
</dbReference>
<comment type="caution">
    <text evidence="6">The sequence shown here is derived from an EMBL/GenBank/DDBJ whole genome shotgun (WGS) entry which is preliminary data.</text>
</comment>
<dbReference type="FunFam" id="3.40.140.10:FF:000052">
    <property type="entry name" value="Eukaryotic translation initiation factor 3 subunit H"/>
    <property type="match status" value="1"/>
</dbReference>
<dbReference type="SUPFAM" id="SSF54909">
    <property type="entry name" value="Dimeric alpha+beta barrel"/>
    <property type="match status" value="1"/>
</dbReference>
<dbReference type="PROSITE" id="PS50249">
    <property type="entry name" value="MPN"/>
    <property type="match status" value="1"/>
</dbReference>
<comment type="subunit">
    <text evidence="4">Component of the eukaryotic translation initiation factor 3 (eIF-3) complex.</text>
</comment>
<comment type="subcellular location">
    <subcellularLocation>
        <location evidence="4">Cytoplasm</location>
    </subcellularLocation>
</comment>
<dbReference type="InterPro" id="IPR027524">
    <property type="entry name" value="eIF3h"/>
</dbReference>
<proteinExistence type="inferred from homology"/>